<dbReference type="AlphaFoldDB" id="A0A395IQ81"/>
<evidence type="ECO:0000256" key="1">
    <source>
        <dbReference type="SAM" id="MobiDB-lite"/>
    </source>
</evidence>
<dbReference type="EMBL" id="QKRW01000027">
    <property type="protein sequence ID" value="RAL62054.1"/>
    <property type="molecule type" value="Genomic_DNA"/>
</dbReference>
<dbReference type="OrthoDB" id="5430411at2759"/>
<proteinExistence type="predicted"/>
<feature type="region of interest" description="Disordered" evidence="1">
    <location>
        <begin position="428"/>
        <end position="468"/>
    </location>
</feature>
<feature type="region of interest" description="Disordered" evidence="1">
    <location>
        <begin position="1"/>
        <end position="122"/>
    </location>
</feature>
<feature type="region of interest" description="Disordered" evidence="1">
    <location>
        <begin position="487"/>
        <end position="510"/>
    </location>
</feature>
<protein>
    <recommendedName>
        <fullName evidence="4">Myb-like domain-containing protein</fullName>
    </recommendedName>
</protein>
<reference evidence="2 3" key="1">
    <citation type="submission" date="2018-06" db="EMBL/GenBank/DDBJ databases">
        <title>Genome Sequence of the Brown Rot Fungal Pathogen Monilinia fructigena.</title>
        <authorList>
            <person name="Landi L."/>
            <person name="De Miccolis Angelini R.M."/>
            <person name="Pollastro S."/>
            <person name="Abate D."/>
            <person name="Faretra F."/>
            <person name="Romanazzi G."/>
        </authorList>
    </citation>
    <scope>NUCLEOTIDE SEQUENCE [LARGE SCALE GENOMIC DNA]</scope>
    <source>
        <strain evidence="2 3">Mfrg269</strain>
    </source>
</reference>
<comment type="caution">
    <text evidence="2">The sequence shown here is derived from an EMBL/GenBank/DDBJ whole genome shotgun (WGS) entry which is preliminary data.</text>
</comment>
<feature type="compositionally biased region" description="Basic residues" evidence="1">
    <location>
        <begin position="94"/>
        <end position="107"/>
    </location>
</feature>
<evidence type="ECO:0008006" key="4">
    <source>
        <dbReference type="Google" id="ProtNLM"/>
    </source>
</evidence>
<feature type="compositionally biased region" description="Basic and acidic residues" evidence="1">
    <location>
        <begin position="79"/>
        <end position="93"/>
    </location>
</feature>
<gene>
    <name evidence="2" type="ORF">DID88_002541</name>
</gene>
<dbReference type="Proteomes" id="UP000249056">
    <property type="component" value="Unassembled WGS sequence"/>
</dbReference>
<name>A0A395IQ81_9HELO</name>
<feature type="compositionally biased region" description="Low complexity" evidence="1">
    <location>
        <begin position="435"/>
        <end position="453"/>
    </location>
</feature>
<organism evidence="2 3">
    <name type="scientific">Monilinia fructigena</name>
    <dbReference type="NCBI Taxonomy" id="38457"/>
    <lineage>
        <taxon>Eukaryota</taxon>
        <taxon>Fungi</taxon>
        <taxon>Dikarya</taxon>
        <taxon>Ascomycota</taxon>
        <taxon>Pezizomycotina</taxon>
        <taxon>Leotiomycetes</taxon>
        <taxon>Helotiales</taxon>
        <taxon>Sclerotiniaceae</taxon>
        <taxon>Monilinia</taxon>
    </lineage>
</organism>
<evidence type="ECO:0000313" key="2">
    <source>
        <dbReference type="EMBL" id="RAL62054.1"/>
    </source>
</evidence>
<sequence length="510" mass="56608">MAPPKDAPEPQKPDLFPEKLRGKSTSSPEKTFKRPKVGSEASSTIFKRYEGTPEPTERGADATFSPGHAPGYIQWKRAPVPDRMTETEEDKKNRINKKHAPKGKRGTRCINDGTIDRKPSTIGKAEPSKLIIDFETEEDDEHTNEVIRGEIRYEYGVDEKGQEVNWNNTDFIQHLNNWRSQIIRRNIGKSYDNNEFFTVQEQKAVTGFLTDHLNAGKDIDWLQIAHEYNFLMRNKKQNKDKWSTPKKTTKDEKQLAKKSKGIAAVQGSSGDDKDSISSSKYGNGRSLVESPSEMTQDSGISHLTEPRPLQPRSVVRTTTTSKPPTRRYKKRTAYNEEIIYDKPSTSSNLPISFHTIPLMGGSRQALDTLAEQAAIMYDQLTESQKLSAPRSIVPNLNVSIPDPVLSEPSRSVSFGQISIPASDVSNTLGSLPAAPSRIRSSGSIRRPPISSGRVQRPSASGTPYVPHSESTRVPIWALNRQIIDQAAANPATDMAGDSEMTGPSESVPEV</sequence>
<feature type="region of interest" description="Disordered" evidence="1">
    <location>
        <begin position="237"/>
        <end position="327"/>
    </location>
</feature>
<feature type="compositionally biased region" description="Basic and acidic residues" evidence="1">
    <location>
        <begin position="47"/>
        <end position="60"/>
    </location>
</feature>
<feature type="compositionally biased region" description="Low complexity" evidence="1">
    <location>
        <begin position="311"/>
        <end position="323"/>
    </location>
</feature>
<accession>A0A395IQ81</accession>
<evidence type="ECO:0000313" key="3">
    <source>
        <dbReference type="Proteomes" id="UP000249056"/>
    </source>
</evidence>
<feature type="compositionally biased region" description="Basic and acidic residues" evidence="1">
    <location>
        <begin position="1"/>
        <end position="21"/>
    </location>
</feature>
<feature type="compositionally biased region" description="Polar residues" evidence="1">
    <location>
        <begin position="292"/>
        <end position="301"/>
    </location>
</feature>
<keyword evidence="3" id="KW-1185">Reference proteome</keyword>
<feature type="compositionally biased region" description="Basic and acidic residues" evidence="1">
    <location>
        <begin position="237"/>
        <end position="255"/>
    </location>
</feature>